<dbReference type="EMBL" id="MU118048">
    <property type="protein sequence ID" value="KAF9646819.1"/>
    <property type="molecule type" value="Genomic_DNA"/>
</dbReference>
<name>A0ACB6ZBA2_THEGA</name>
<dbReference type="Proteomes" id="UP000886501">
    <property type="component" value="Unassembled WGS sequence"/>
</dbReference>
<gene>
    <name evidence="1" type="ORF">BDM02DRAFT_3118119</name>
</gene>
<keyword evidence="2" id="KW-1185">Reference proteome</keyword>
<evidence type="ECO:0000313" key="2">
    <source>
        <dbReference type="Proteomes" id="UP000886501"/>
    </source>
</evidence>
<sequence>MSRWSVISSEQPILALHAFIRELNAESQSTDCDEGLTTTQTQSNLALVAGVSSGG</sequence>
<reference evidence="1" key="1">
    <citation type="submission" date="2019-10" db="EMBL/GenBank/DDBJ databases">
        <authorList>
            <consortium name="DOE Joint Genome Institute"/>
            <person name="Kuo A."/>
            <person name="Miyauchi S."/>
            <person name="Kiss E."/>
            <person name="Drula E."/>
            <person name="Kohler A."/>
            <person name="Sanchez-Garcia M."/>
            <person name="Andreopoulos B."/>
            <person name="Barry K.W."/>
            <person name="Bonito G."/>
            <person name="Buee M."/>
            <person name="Carver A."/>
            <person name="Chen C."/>
            <person name="Cichocki N."/>
            <person name="Clum A."/>
            <person name="Culley D."/>
            <person name="Crous P.W."/>
            <person name="Fauchery L."/>
            <person name="Girlanda M."/>
            <person name="Hayes R."/>
            <person name="Keri Z."/>
            <person name="Labutti K."/>
            <person name="Lipzen A."/>
            <person name="Lombard V."/>
            <person name="Magnuson J."/>
            <person name="Maillard F."/>
            <person name="Morin E."/>
            <person name="Murat C."/>
            <person name="Nolan M."/>
            <person name="Ohm R."/>
            <person name="Pangilinan J."/>
            <person name="Pereira M."/>
            <person name="Perotto S."/>
            <person name="Peter M."/>
            <person name="Riley R."/>
            <person name="Sitrit Y."/>
            <person name="Stielow B."/>
            <person name="Szollosi G."/>
            <person name="Zifcakova L."/>
            <person name="Stursova M."/>
            <person name="Spatafora J.W."/>
            <person name="Tedersoo L."/>
            <person name="Vaario L.-M."/>
            <person name="Yamada A."/>
            <person name="Yan M."/>
            <person name="Wang P."/>
            <person name="Xu J."/>
            <person name="Bruns T."/>
            <person name="Baldrian P."/>
            <person name="Vilgalys R."/>
            <person name="Henrissat B."/>
            <person name="Grigoriev I.V."/>
            <person name="Hibbett D."/>
            <person name="Nagy L.G."/>
            <person name="Martin F.M."/>
        </authorList>
    </citation>
    <scope>NUCLEOTIDE SEQUENCE</scope>
    <source>
        <strain evidence="1">P2</strain>
    </source>
</reference>
<evidence type="ECO:0000313" key="1">
    <source>
        <dbReference type="EMBL" id="KAF9646819.1"/>
    </source>
</evidence>
<organism evidence="1 2">
    <name type="scientific">Thelephora ganbajun</name>
    <name type="common">Ganba fungus</name>
    <dbReference type="NCBI Taxonomy" id="370292"/>
    <lineage>
        <taxon>Eukaryota</taxon>
        <taxon>Fungi</taxon>
        <taxon>Dikarya</taxon>
        <taxon>Basidiomycota</taxon>
        <taxon>Agaricomycotina</taxon>
        <taxon>Agaricomycetes</taxon>
        <taxon>Thelephorales</taxon>
        <taxon>Thelephoraceae</taxon>
        <taxon>Thelephora</taxon>
    </lineage>
</organism>
<reference evidence="1" key="2">
    <citation type="journal article" date="2020" name="Nat. Commun.">
        <title>Large-scale genome sequencing of mycorrhizal fungi provides insights into the early evolution of symbiotic traits.</title>
        <authorList>
            <person name="Miyauchi S."/>
            <person name="Kiss E."/>
            <person name="Kuo A."/>
            <person name="Drula E."/>
            <person name="Kohler A."/>
            <person name="Sanchez-Garcia M."/>
            <person name="Morin E."/>
            <person name="Andreopoulos B."/>
            <person name="Barry K.W."/>
            <person name="Bonito G."/>
            <person name="Buee M."/>
            <person name="Carver A."/>
            <person name="Chen C."/>
            <person name="Cichocki N."/>
            <person name="Clum A."/>
            <person name="Culley D."/>
            <person name="Crous P.W."/>
            <person name="Fauchery L."/>
            <person name="Girlanda M."/>
            <person name="Hayes R.D."/>
            <person name="Keri Z."/>
            <person name="LaButti K."/>
            <person name="Lipzen A."/>
            <person name="Lombard V."/>
            <person name="Magnuson J."/>
            <person name="Maillard F."/>
            <person name="Murat C."/>
            <person name="Nolan M."/>
            <person name="Ohm R.A."/>
            <person name="Pangilinan J."/>
            <person name="Pereira M.F."/>
            <person name="Perotto S."/>
            <person name="Peter M."/>
            <person name="Pfister S."/>
            <person name="Riley R."/>
            <person name="Sitrit Y."/>
            <person name="Stielow J.B."/>
            <person name="Szollosi G."/>
            <person name="Zifcakova L."/>
            <person name="Stursova M."/>
            <person name="Spatafora J.W."/>
            <person name="Tedersoo L."/>
            <person name="Vaario L.M."/>
            <person name="Yamada A."/>
            <person name="Yan M."/>
            <person name="Wang P."/>
            <person name="Xu J."/>
            <person name="Bruns T."/>
            <person name="Baldrian P."/>
            <person name="Vilgalys R."/>
            <person name="Dunand C."/>
            <person name="Henrissat B."/>
            <person name="Grigoriev I.V."/>
            <person name="Hibbett D."/>
            <person name="Nagy L.G."/>
            <person name="Martin F.M."/>
        </authorList>
    </citation>
    <scope>NUCLEOTIDE SEQUENCE</scope>
    <source>
        <strain evidence="1">P2</strain>
    </source>
</reference>
<comment type="caution">
    <text evidence="1">The sequence shown here is derived from an EMBL/GenBank/DDBJ whole genome shotgun (WGS) entry which is preliminary data.</text>
</comment>
<accession>A0ACB6ZBA2</accession>
<protein>
    <submittedName>
        <fullName evidence="1">Uncharacterized protein</fullName>
    </submittedName>
</protein>
<proteinExistence type="predicted"/>